<dbReference type="InterPro" id="IPR001173">
    <property type="entry name" value="Glyco_trans_2-like"/>
</dbReference>
<accession>A0ABY1Q109</accession>
<dbReference type="PANTHER" id="PTHR22916:SF3">
    <property type="entry name" value="UDP-GLCNAC:BETAGAL BETA-1,3-N-ACETYLGLUCOSAMINYLTRANSFERASE-LIKE PROTEIN 1"/>
    <property type="match status" value="1"/>
</dbReference>
<organism evidence="2 3">
    <name type="scientific">Neorhodopirellula lusitana</name>
    <dbReference type="NCBI Taxonomy" id="445327"/>
    <lineage>
        <taxon>Bacteria</taxon>
        <taxon>Pseudomonadati</taxon>
        <taxon>Planctomycetota</taxon>
        <taxon>Planctomycetia</taxon>
        <taxon>Pirellulales</taxon>
        <taxon>Pirellulaceae</taxon>
        <taxon>Neorhodopirellula</taxon>
    </lineage>
</organism>
<gene>
    <name evidence="2" type="ORF">SAMN06265222_10555</name>
</gene>
<dbReference type="PANTHER" id="PTHR22916">
    <property type="entry name" value="GLYCOSYLTRANSFERASE"/>
    <property type="match status" value="1"/>
</dbReference>
<evidence type="ECO:0000313" key="3">
    <source>
        <dbReference type="Proteomes" id="UP001158067"/>
    </source>
</evidence>
<evidence type="ECO:0000313" key="2">
    <source>
        <dbReference type="EMBL" id="SMP55900.1"/>
    </source>
</evidence>
<name>A0ABY1Q109_9BACT</name>
<feature type="domain" description="Glycosyltransferase 2-like" evidence="1">
    <location>
        <begin position="45"/>
        <end position="168"/>
    </location>
</feature>
<sequence length="382" mass="44025">MAVISSFATDSVKTRHIDFIESTFKFNLNSSIERAPTISPPPPISICLPSLNTRRFLEDRRSSIQSQTFRDWELIIVDDGSTDGSWDFFEQWQRDDDRVKLFNGPQKGLYPGWNDAIRRATGEYVYIATSDDTMAPDCLDKMVGALKQYPKCDLAHCSLRVIGEDGGEAKCDWYPDGPFVKSSQELLDCRHVRHAPFDGLLHLTGASVYASITQLLIRRSVFDRVGMFESTWGPMSDFNWNMRASLLCSTIHVPDTWGGWRLHPNQATAQTTNTDFYETVQQMIDHAIAETAPSLPSSIRKPLQETWNGYFNERRFWWLSEKHSKRDRLWKLLRRLAAGSPVARDYVAWRLGFSEDFALEPVDLLKKWYRQQGFHEPLQRVT</sequence>
<protein>
    <submittedName>
        <fullName evidence="2">Glycosyl transferase family 2</fullName>
    </submittedName>
</protein>
<dbReference type="Gene3D" id="3.90.550.10">
    <property type="entry name" value="Spore Coat Polysaccharide Biosynthesis Protein SpsA, Chain A"/>
    <property type="match status" value="1"/>
</dbReference>
<proteinExistence type="predicted"/>
<dbReference type="InterPro" id="IPR029044">
    <property type="entry name" value="Nucleotide-diphossugar_trans"/>
</dbReference>
<keyword evidence="2" id="KW-0808">Transferase</keyword>
<dbReference type="Pfam" id="PF00535">
    <property type="entry name" value="Glycos_transf_2"/>
    <property type="match status" value="1"/>
</dbReference>
<reference evidence="2 3" key="1">
    <citation type="submission" date="2017-05" db="EMBL/GenBank/DDBJ databases">
        <authorList>
            <person name="Varghese N."/>
            <person name="Submissions S."/>
        </authorList>
    </citation>
    <scope>NUCLEOTIDE SEQUENCE [LARGE SCALE GENOMIC DNA]</scope>
    <source>
        <strain evidence="2 3">DSM 25457</strain>
    </source>
</reference>
<dbReference type="GO" id="GO:0016740">
    <property type="term" value="F:transferase activity"/>
    <property type="evidence" value="ECO:0007669"/>
    <property type="project" value="UniProtKB-KW"/>
</dbReference>
<evidence type="ECO:0000259" key="1">
    <source>
        <dbReference type="Pfam" id="PF00535"/>
    </source>
</evidence>
<keyword evidence="3" id="KW-1185">Reference proteome</keyword>
<comment type="caution">
    <text evidence="2">The sequence shown here is derived from an EMBL/GenBank/DDBJ whole genome shotgun (WGS) entry which is preliminary data.</text>
</comment>
<dbReference type="Proteomes" id="UP001158067">
    <property type="component" value="Unassembled WGS sequence"/>
</dbReference>
<dbReference type="EMBL" id="FXUG01000005">
    <property type="protein sequence ID" value="SMP55900.1"/>
    <property type="molecule type" value="Genomic_DNA"/>
</dbReference>
<dbReference type="SUPFAM" id="SSF53448">
    <property type="entry name" value="Nucleotide-diphospho-sugar transferases"/>
    <property type="match status" value="1"/>
</dbReference>